<feature type="domain" description="DinB-like" evidence="2">
    <location>
        <begin position="29"/>
        <end position="231"/>
    </location>
</feature>
<keyword evidence="4" id="KW-1185">Reference proteome</keyword>
<evidence type="ECO:0000259" key="2">
    <source>
        <dbReference type="Pfam" id="PF12867"/>
    </source>
</evidence>
<dbReference type="InterPro" id="IPR024775">
    <property type="entry name" value="DinB-like"/>
</dbReference>
<evidence type="ECO:0000313" key="3">
    <source>
        <dbReference type="EMBL" id="KAH6598645.1"/>
    </source>
</evidence>
<dbReference type="Pfam" id="PF12867">
    <property type="entry name" value="DinB_2"/>
    <property type="match status" value="1"/>
</dbReference>
<evidence type="ECO:0000313" key="4">
    <source>
        <dbReference type="Proteomes" id="UP001648503"/>
    </source>
</evidence>
<dbReference type="Proteomes" id="UP001648503">
    <property type="component" value="Unassembled WGS sequence"/>
</dbReference>
<feature type="region of interest" description="Disordered" evidence="1">
    <location>
        <begin position="91"/>
        <end position="142"/>
    </location>
</feature>
<name>A0ABQ8FL02_9FUNG</name>
<comment type="caution">
    <text evidence="3">The sequence shown here is derived from an EMBL/GenBank/DDBJ whole genome shotgun (WGS) entry which is preliminary data.</text>
</comment>
<dbReference type="PANTHER" id="PTHR39473">
    <property type="match status" value="1"/>
</dbReference>
<proteinExistence type="predicted"/>
<feature type="compositionally biased region" description="Basic and acidic residues" evidence="1">
    <location>
        <begin position="110"/>
        <end position="122"/>
    </location>
</feature>
<dbReference type="EMBL" id="JAFCIX010000102">
    <property type="protein sequence ID" value="KAH6598645.1"/>
    <property type="molecule type" value="Genomic_DNA"/>
</dbReference>
<evidence type="ECO:0000256" key="1">
    <source>
        <dbReference type="SAM" id="MobiDB-lite"/>
    </source>
</evidence>
<dbReference type="PANTHER" id="PTHR39473:SF1">
    <property type="entry name" value="DINB-LIKE DOMAIN-CONTAINING PROTEIN"/>
    <property type="match status" value="1"/>
</dbReference>
<protein>
    <recommendedName>
        <fullName evidence="2">DinB-like domain-containing protein</fullName>
    </recommendedName>
</protein>
<accession>A0ABQ8FL02</accession>
<organism evidence="3 4">
    <name type="scientific">Batrachochytrium salamandrivorans</name>
    <dbReference type="NCBI Taxonomy" id="1357716"/>
    <lineage>
        <taxon>Eukaryota</taxon>
        <taxon>Fungi</taxon>
        <taxon>Fungi incertae sedis</taxon>
        <taxon>Chytridiomycota</taxon>
        <taxon>Chytridiomycota incertae sedis</taxon>
        <taxon>Chytridiomycetes</taxon>
        <taxon>Rhizophydiales</taxon>
        <taxon>Rhizophydiales incertae sedis</taxon>
        <taxon>Batrachochytrium</taxon>
    </lineage>
</organism>
<reference evidence="3 4" key="1">
    <citation type="submission" date="2021-02" db="EMBL/GenBank/DDBJ databases">
        <title>Variation within the Batrachochytrium salamandrivorans European outbreak.</title>
        <authorList>
            <person name="Kelly M."/>
            <person name="Pasmans F."/>
            <person name="Shea T.P."/>
            <person name="Munoz J.F."/>
            <person name="Carranza S."/>
            <person name="Cuomo C.A."/>
            <person name="Martel A."/>
        </authorList>
    </citation>
    <scope>NUCLEOTIDE SEQUENCE [LARGE SCALE GENOMIC DNA]</scope>
    <source>
        <strain evidence="3 4">AMFP18/2</strain>
    </source>
</reference>
<gene>
    <name evidence="3" type="ORF">BASA50_003681</name>
</gene>
<sequence>MADMSELATSSSSDGPLYLKQATLTIVSDFISLLKVLTPKQFTAESVILPHSTVGKHIRHTLDHFLLLLASLHDPISACIADADNHKSSFNHTPSRVAKPSSLEGQVSTDGHEILNDSDKKSASVSETSMKMEGKDSKNNLSSEQGDKYILVDYDARKRQASLETDLEIAIAELGRVSEKLQCALAVLDMDTPADVLATTTTEGKPVVLKSSVGREIWFTLHHAIHHGAMIRAISIELGIAPSAIPPTLGIAPSTIQHHSCK</sequence>